<dbReference type="InterPro" id="IPR012337">
    <property type="entry name" value="RNaseH-like_sf"/>
</dbReference>
<organism evidence="2 3">
    <name type="scientific">Microthyrium microscopicum</name>
    <dbReference type="NCBI Taxonomy" id="703497"/>
    <lineage>
        <taxon>Eukaryota</taxon>
        <taxon>Fungi</taxon>
        <taxon>Dikarya</taxon>
        <taxon>Ascomycota</taxon>
        <taxon>Pezizomycotina</taxon>
        <taxon>Dothideomycetes</taxon>
        <taxon>Dothideomycetes incertae sedis</taxon>
        <taxon>Microthyriales</taxon>
        <taxon>Microthyriaceae</taxon>
        <taxon>Microthyrium</taxon>
    </lineage>
</organism>
<dbReference type="CDD" id="cd09276">
    <property type="entry name" value="Rnase_HI_RT_non_LTR"/>
    <property type="match status" value="1"/>
</dbReference>
<protein>
    <recommendedName>
        <fullName evidence="1">RNase H type-1 domain-containing protein</fullName>
    </recommendedName>
</protein>
<dbReference type="AlphaFoldDB" id="A0A6A6U4G1"/>
<dbReference type="InterPro" id="IPR002156">
    <property type="entry name" value="RNaseH_domain"/>
</dbReference>
<evidence type="ECO:0000313" key="2">
    <source>
        <dbReference type="EMBL" id="KAF2666173.1"/>
    </source>
</evidence>
<dbReference type="OrthoDB" id="3926137at2759"/>
<dbReference type="GO" id="GO:0003676">
    <property type="term" value="F:nucleic acid binding"/>
    <property type="evidence" value="ECO:0007669"/>
    <property type="project" value="InterPro"/>
</dbReference>
<name>A0A6A6U4G1_9PEZI</name>
<dbReference type="InterPro" id="IPR036397">
    <property type="entry name" value="RNaseH_sf"/>
</dbReference>
<dbReference type="Pfam" id="PF00075">
    <property type="entry name" value="RNase_H"/>
    <property type="match status" value="1"/>
</dbReference>
<dbReference type="SUPFAM" id="SSF53098">
    <property type="entry name" value="Ribonuclease H-like"/>
    <property type="match status" value="1"/>
</dbReference>
<evidence type="ECO:0000259" key="1">
    <source>
        <dbReference type="PROSITE" id="PS50879"/>
    </source>
</evidence>
<dbReference type="PROSITE" id="PS50879">
    <property type="entry name" value="RNASE_H_1"/>
    <property type="match status" value="1"/>
</dbReference>
<accession>A0A6A6U4G1</accession>
<dbReference type="Proteomes" id="UP000799302">
    <property type="component" value="Unassembled WGS sequence"/>
</dbReference>
<sequence length="349" mass="39873">MESLYPFPEGIITHKRSIAMQIANDIYNEGIIERRLVIWVDGSAPGSPAAADRLVTSAVTYLDWSSKTWTELITLNTLKCGARYSEEAEMIAIQEAFRVACNKSEDFDHLIILSDCLGLLEGLKRRETFTYFSRPELRNSLVKYANILYDLGIIVELRWVPAHEGIEGNERADTLATVLRRSVQSMMIEHWPGLTLQDVTITPCSAHSMLQDIFAKLADNDNDVDMDDDANYESEEALIKKPDNILQDITITPCSADSLRQVMFTKLTNNEKGADKDDKSRHKSKDILYKKMRSKRKVMQKRVVRAKLLRSEQAMANGEFIERSNWLSKLRPLARRTTEILRSFPKRAI</sequence>
<dbReference type="Gene3D" id="3.30.420.10">
    <property type="entry name" value="Ribonuclease H-like superfamily/Ribonuclease H"/>
    <property type="match status" value="1"/>
</dbReference>
<keyword evidence="3" id="KW-1185">Reference proteome</keyword>
<reference evidence="2" key="1">
    <citation type="journal article" date="2020" name="Stud. Mycol.">
        <title>101 Dothideomycetes genomes: a test case for predicting lifestyles and emergence of pathogens.</title>
        <authorList>
            <person name="Haridas S."/>
            <person name="Albert R."/>
            <person name="Binder M."/>
            <person name="Bloem J."/>
            <person name="Labutti K."/>
            <person name="Salamov A."/>
            <person name="Andreopoulos B."/>
            <person name="Baker S."/>
            <person name="Barry K."/>
            <person name="Bills G."/>
            <person name="Bluhm B."/>
            <person name="Cannon C."/>
            <person name="Castanera R."/>
            <person name="Culley D."/>
            <person name="Daum C."/>
            <person name="Ezra D."/>
            <person name="Gonzalez J."/>
            <person name="Henrissat B."/>
            <person name="Kuo A."/>
            <person name="Liang C."/>
            <person name="Lipzen A."/>
            <person name="Lutzoni F."/>
            <person name="Magnuson J."/>
            <person name="Mondo S."/>
            <person name="Nolan M."/>
            <person name="Ohm R."/>
            <person name="Pangilinan J."/>
            <person name="Park H.-J."/>
            <person name="Ramirez L."/>
            <person name="Alfaro M."/>
            <person name="Sun H."/>
            <person name="Tritt A."/>
            <person name="Yoshinaga Y."/>
            <person name="Zwiers L.-H."/>
            <person name="Turgeon B."/>
            <person name="Goodwin S."/>
            <person name="Spatafora J."/>
            <person name="Crous P."/>
            <person name="Grigoriev I."/>
        </authorList>
    </citation>
    <scope>NUCLEOTIDE SEQUENCE</scope>
    <source>
        <strain evidence="2">CBS 115976</strain>
    </source>
</reference>
<dbReference type="GO" id="GO:0004523">
    <property type="term" value="F:RNA-DNA hybrid ribonuclease activity"/>
    <property type="evidence" value="ECO:0007669"/>
    <property type="project" value="InterPro"/>
</dbReference>
<gene>
    <name evidence="2" type="ORF">BT63DRAFT_458536</name>
</gene>
<dbReference type="EMBL" id="MU004239">
    <property type="protein sequence ID" value="KAF2666173.1"/>
    <property type="molecule type" value="Genomic_DNA"/>
</dbReference>
<proteinExistence type="predicted"/>
<feature type="domain" description="RNase H type-1" evidence="1">
    <location>
        <begin position="32"/>
        <end position="181"/>
    </location>
</feature>
<evidence type="ECO:0000313" key="3">
    <source>
        <dbReference type="Proteomes" id="UP000799302"/>
    </source>
</evidence>